<evidence type="ECO:0000313" key="1">
    <source>
        <dbReference type="EnsemblMetazoa" id="G7473.1:cds"/>
    </source>
</evidence>
<organism evidence="1 2">
    <name type="scientific">Magallana gigas</name>
    <name type="common">Pacific oyster</name>
    <name type="synonym">Crassostrea gigas</name>
    <dbReference type="NCBI Taxonomy" id="29159"/>
    <lineage>
        <taxon>Eukaryota</taxon>
        <taxon>Metazoa</taxon>
        <taxon>Spiralia</taxon>
        <taxon>Lophotrochozoa</taxon>
        <taxon>Mollusca</taxon>
        <taxon>Bivalvia</taxon>
        <taxon>Autobranchia</taxon>
        <taxon>Pteriomorphia</taxon>
        <taxon>Ostreida</taxon>
        <taxon>Ostreoidea</taxon>
        <taxon>Ostreidae</taxon>
        <taxon>Magallana</taxon>
    </lineage>
</organism>
<dbReference type="Proteomes" id="UP000005408">
    <property type="component" value="Unassembled WGS sequence"/>
</dbReference>
<dbReference type="EnsemblMetazoa" id="G7473.1">
    <property type="protein sequence ID" value="G7473.1:cds"/>
    <property type="gene ID" value="G7473"/>
</dbReference>
<keyword evidence="2" id="KW-1185">Reference proteome</keyword>
<proteinExistence type="predicted"/>
<reference evidence="1" key="1">
    <citation type="submission" date="2022-08" db="UniProtKB">
        <authorList>
            <consortium name="EnsemblMetazoa"/>
        </authorList>
    </citation>
    <scope>IDENTIFICATION</scope>
    <source>
        <strain evidence="1">05x7-T-G4-1.051#20</strain>
    </source>
</reference>
<sequence length="56" mass="6460">AYLGLSKICKFIQGPINSVYVFPEFFRLNILALKLGLFLHHFWILLETGKTCFNSP</sequence>
<dbReference type="EnsemblMetazoa" id="G18036.1">
    <property type="protein sequence ID" value="G18036.1:cds"/>
    <property type="gene ID" value="G18036"/>
</dbReference>
<dbReference type="AlphaFoldDB" id="A0A8W8NQV0"/>
<accession>A0A8W8NQV0</accession>
<protein>
    <submittedName>
        <fullName evidence="1">Uncharacterized protein</fullName>
    </submittedName>
</protein>
<evidence type="ECO:0000313" key="2">
    <source>
        <dbReference type="Proteomes" id="UP000005408"/>
    </source>
</evidence>
<name>A0A8W8NQV0_MAGGI</name>